<comment type="activity regulation">
    <text evidence="12">Na(+) is not transported, but it plays an essential structural role and its presence is essential for fluoride channel function.</text>
</comment>
<reference evidence="13" key="1">
    <citation type="submission" date="2022-05" db="EMBL/GenBank/DDBJ databases">
        <authorList>
            <person name="Jo J.-H."/>
            <person name="Im W.-T."/>
        </authorList>
    </citation>
    <scope>NUCLEOTIDE SEQUENCE</scope>
    <source>
        <strain evidence="13">RB56-2</strain>
    </source>
</reference>
<evidence type="ECO:0000256" key="10">
    <source>
        <dbReference type="ARBA" id="ARBA00035120"/>
    </source>
</evidence>
<keyword evidence="14" id="KW-1185">Reference proteome</keyword>
<evidence type="ECO:0000256" key="5">
    <source>
        <dbReference type="ARBA" id="ARBA00022989"/>
    </source>
</evidence>
<evidence type="ECO:0000256" key="12">
    <source>
        <dbReference type="HAMAP-Rule" id="MF_00454"/>
    </source>
</evidence>
<evidence type="ECO:0000256" key="7">
    <source>
        <dbReference type="ARBA" id="ARBA00023065"/>
    </source>
</evidence>
<dbReference type="PANTHER" id="PTHR28259:SF1">
    <property type="entry name" value="FLUORIDE EXPORT PROTEIN 1-RELATED"/>
    <property type="match status" value="1"/>
</dbReference>
<evidence type="ECO:0000256" key="8">
    <source>
        <dbReference type="ARBA" id="ARBA00023136"/>
    </source>
</evidence>
<comment type="catalytic activity">
    <reaction evidence="11">
        <text>fluoride(in) = fluoride(out)</text>
        <dbReference type="Rhea" id="RHEA:76159"/>
        <dbReference type="ChEBI" id="CHEBI:17051"/>
    </reaction>
    <physiologicalReaction direction="left-to-right" evidence="11">
        <dbReference type="Rhea" id="RHEA:76160"/>
    </physiologicalReaction>
</comment>
<proteinExistence type="inferred from homology"/>
<dbReference type="Proteomes" id="UP001165383">
    <property type="component" value="Unassembled WGS sequence"/>
</dbReference>
<feature type="transmembrane region" description="Helical" evidence="12">
    <location>
        <begin position="101"/>
        <end position="122"/>
    </location>
</feature>
<keyword evidence="4 12" id="KW-0812">Transmembrane</keyword>
<dbReference type="HAMAP" id="MF_00454">
    <property type="entry name" value="FluC"/>
    <property type="match status" value="1"/>
</dbReference>
<keyword evidence="12" id="KW-0479">Metal-binding</keyword>
<evidence type="ECO:0000256" key="1">
    <source>
        <dbReference type="ARBA" id="ARBA00004651"/>
    </source>
</evidence>
<feature type="transmembrane region" description="Helical" evidence="12">
    <location>
        <begin position="36"/>
        <end position="57"/>
    </location>
</feature>
<dbReference type="InterPro" id="IPR003691">
    <property type="entry name" value="FluC"/>
</dbReference>
<keyword evidence="9 12" id="KW-0407">Ion channel</keyword>
<organism evidence="13 14">
    <name type="scientific">Sphingomonas brevis</name>
    <dbReference type="NCBI Taxonomy" id="2908206"/>
    <lineage>
        <taxon>Bacteria</taxon>
        <taxon>Pseudomonadati</taxon>
        <taxon>Pseudomonadota</taxon>
        <taxon>Alphaproteobacteria</taxon>
        <taxon>Sphingomonadales</taxon>
        <taxon>Sphingomonadaceae</taxon>
        <taxon>Sphingomonas</taxon>
    </lineage>
</organism>
<protein>
    <recommendedName>
        <fullName evidence="12">Fluoride-specific ion channel FluC</fullName>
    </recommendedName>
</protein>
<dbReference type="Pfam" id="PF02537">
    <property type="entry name" value="CRCB"/>
    <property type="match status" value="1"/>
</dbReference>
<evidence type="ECO:0000313" key="13">
    <source>
        <dbReference type="EMBL" id="MCL6741703.1"/>
    </source>
</evidence>
<keyword evidence="7 12" id="KW-0406">Ion transport</keyword>
<gene>
    <name evidence="12 13" type="primary">crcB</name>
    <name evidence="12" type="synonym">fluC</name>
    <name evidence="13" type="ORF">LZ518_11255</name>
</gene>
<keyword evidence="12" id="KW-0813">Transport</keyword>
<dbReference type="PANTHER" id="PTHR28259">
    <property type="entry name" value="FLUORIDE EXPORT PROTEIN 1-RELATED"/>
    <property type="match status" value="1"/>
</dbReference>
<keyword evidence="2 12" id="KW-1003">Cell membrane</keyword>
<dbReference type="RefSeq" id="WP_249916074.1">
    <property type="nucleotide sequence ID" value="NZ_JAMGBB010000001.1"/>
</dbReference>
<keyword evidence="5 12" id="KW-1133">Transmembrane helix</keyword>
<evidence type="ECO:0000256" key="6">
    <source>
        <dbReference type="ARBA" id="ARBA00023053"/>
    </source>
</evidence>
<keyword evidence="8 12" id="KW-0472">Membrane</keyword>
<feature type="transmembrane region" description="Helical" evidence="12">
    <location>
        <begin position="69"/>
        <end position="89"/>
    </location>
</feature>
<dbReference type="NCBIfam" id="TIGR00494">
    <property type="entry name" value="crcB"/>
    <property type="match status" value="1"/>
</dbReference>
<name>A0ABT0SBG8_9SPHN</name>
<feature type="binding site" evidence="12">
    <location>
        <position position="80"/>
    </location>
    <ligand>
        <name>Na(+)</name>
        <dbReference type="ChEBI" id="CHEBI:29101"/>
        <note>structural</note>
    </ligand>
</feature>
<sequence length="126" mass="13113">MPNALGYLLVFIGGGLGAMARHGVNRAGFALMGPGFPWWTMVVNVAGSFLIGLLAGMFGAMETGHNMRLFLTTGVLGGFTTFSAFSLDALTLWERGALMQAGLYVAASVILSLLAAALGLMLTRAI</sequence>
<evidence type="ECO:0000313" key="14">
    <source>
        <dbReference type="Proteomes" id="UP001165383"/>
    </source>
</evidence>
<evidence type="ECO:0000256" key="2">
    <source>
        <dbReference type="ARBA" id="ARBA00022475"/>
    </source>
</evidence>
<dbReference type="EMBL" id="JAMGBB010000001">
    <property type="protein sequence ID" value="MCL6741703.1"/>
    <property type="molecule type" value="Genomic_DNA"/>
</dbReference>
<evidence type="ECO:0000256" key="9">
    <source>
        <dbReference type="ARBA" id="ARBA00023303"/>
    </source>
</evidence>
<keyword evidence="3" id="KW-0997">Cell inner membrane</keyword>
<comment type="caution">
    <text evidence="13">The sequence shown here is derived from an EMBL/GenBank/DDBJ whole genome shotgun (WGS) entry which is preliminary data.</text>
</comment>
<evidence type="ECO:0000256" key="3">
    <source>
        <dbReference type="ARBA" id="ARBA00022519"/>
    </source>
</evidence>
<comment type="function">
    <text evidence="12">Fluoride-specific ion channel. Important for reducing fluoride concentration in the cell, thus reducing its toxicity.</text>
</comment>
<feature type="binding site" evidence="12">
    <location>
        <position position="77"/>
    </location>
    <ligand>
        <name>Na(+)</name>
        <dbReference type="ChEBI" id="CHEBI:29101"/>
        <note>structural</note>
    </ligand>
</feature>
<comment type="subcellular location">
    <subcellularLocation>
        <location evidence="1 12">Cell membrane</location>
        <topology evidence="1 12">Multi-pass membrane protein</topology>
    </subcellularLocation>
</comment>
<evidence type="ECO:0000256" key="11">
    <source>
        <dbReference type="ARBA" id="ARBA00035585"/>
    </source>
</evidence>
<comment type="similarity">
    <text evidence="10 12">Belongs to the fluoride channel Fluc/FEX (TC 1.A.43) family.</text>
</comment>
<keyword evidence="6 12" id="KW-0915">Sodium</keyword>
<accession>A0ABT0SBG8</accession>
<evidence type="ECO:0000256" key="4">
    <source>
        <dbReference type="ARBA" id="ARBA00022692"/>
    </source>
</evidence>